<feature type="domain" description="Pyridoxamine 5'-phosphate oxidase N-terminal" evidence="6">
    <location>
        <begin position="40"/>
        <end position="137"/>
    </location>
</feature>
<gene>
    <name evidence="8" type="ORF">P2L57_31975</name>
</gene>
<dbReference type="Proteomes" id="UP001220022">
    <property type="component" value="Unassembled WGS sequence"/>
</dbReference>
<evidence type="ECO:0000259" key="7">
    <source>
        <dbReference type="Pfam" id="PF10590"/>
    </source>
</evidence>
<evidence type="ECO:0000256" key="1">
    <source>
        <dbReference type="ARBA" id="ARBA00001917"/>
    </source>
</evidence>
<proteinExistence type="inferred from homology"/>
<evidence type="ECO:0000256" key="5">
    <source>
        <dbReference type="ARBA" id="ARBA00023002"/>
    </source>
</evidence>
<dbReference type="EMBL" id="JARHTQ010000030">
    <property type="protein sequence ID" value="MDF2260174.1"/>
    <property type="molecule type" value="Genomic_DNA"/>
</dbReference>
<dbReference type="SUPFAM" id="SSF50475">
    <property type="entry name" value="FMN-binding split barrel"/>
    <property type="match status" value="1"/>
</dbReference>
<keyword evidence="5" id="KW-0560">Oxidoreductase</keyword>
<comment type="similarity">
    <text evidence="2">Belongs to the pyridoxamine 5'-phosphate oxidase family.</text>
</comment>
<sequence length="233" mass="25622">MDTEALRERLRGTPALAGPLAAFDPREAAPEPGPLFADWLTAALDDGVPEPHVMTLSTADAAGRPSSRVLMLRGFELDAGAFDFVFASDAASRKGHELTANPYAALNWYWPQHGRQIRVGGTVVALDRAAARRDFLGRSEPARIAGFTGLMSAELPSAEGSVSDAYTAYEQGRARAREIVAADPRAVPEGHTVYVLRADEAEFFQGDATADRFHRRLRYVREGDRWIRRMLWP</sequence>
<dbReference type="InterPro" id="IPR019576">
    <property type="entry name" value="Pyridoxamine_oxidase_dimer_C"/>
</dbReference>
<dbReference type="PANTHER" id="PTHR10851">
    <property type="entry name" value="PYRIDOXINE-5-PHOSPHATE OXIDASE"/>
    <property type="match status" value="1"/>
</dbReference>
<name>A0ABT5Z8L7_9ACTN</name>
<feature type="domain" description="Pyridoxine 5'-phosphate oxidase dimerisation C-terminal" evidence="7">
    <location>
        <begin position="192"/>
        <end position="233"/>
    </location>
</feature>
<comment type="caution">
    <text evidence="8">The sequence shown here is derived from an EMBL/GenBank/DDBJ whole genome shotgun (WGS) entry which is preliminary data.</text>
</comment>
<keyword evidence="3" id="KW-0285">Flavoprotein</keyword>
<keyword evidence="4" id="KW-0288">FMN</keyword>
<dbReference type="Pfam" id="PF01243">
    <property type="entry name" value="PNPOx_N"/>
    <property type="match status" value="1"/>
</dbReference>
<reference evidence="8 9" key="1">
    <citation type="submission" date="2023-03" db="EMBL/GenBank/DDBJ databases">
        <title>Draft genome sequence of type strain Streptomyces ferralitis JCM 14344.</title>
        <authorList>
            <person name="Klaysubun C."/>
            <person name="Duangmal K."/>
        </authorList>
    </citation>
    <scope>NUCLEOTIDE SEQUENCE [LARGE SCALE GENOMIC DNA]</scope>
    <source>
        <strain evidence="8 9">JCM 14344</strain>
    </source>
</reference>
<evidence type="ECO:0000259" key="6">
    <source>
        <dbReference type="Pfam" id="PF01243"/>
    </source>
</evidence>
<dbReference type="Pfam" id="PF10590">
    <property type="entry name" value="PNP_phzG_C"/>
    <property type="match status" value="1"/>
</dbReference>
<dbReference type="PIRSF" id="PIRSF000190">
    <property type="entry name" value="Pyd_amn-ph_oxd"/>
    <property type="match status" value="1"/>
</dbReference>
<protein>
    <submittedName>
        <fullName evidence="8">Pyridoxamine 5'-phosphate oxidase family protein</fullName>
    </submittedName>
</protein>
<evidence type="ECO:0000256" key="2">
    <source>
        <dbReference type="ARBA" id="ARBA00007301"/>
    </source>
</evidence>
<accession>A0ABT5Z8L7</accession>
<evidence type="ECO:0000256" key="4">
    <source>
        <dbReference type="ARBA" id="ARBA00022643"/>
    </source>
</evidence>
<keyword evidence="9" id="KW-1185">Reference proteome</keyword>
<comment type="cofactor">
    <cofactor evidence="1">
        <name>FMN</name>
        <dbReference type="ChEBI" id="CHEBI:58210"/>
    </cofactor>
</comment>
<dbReference type="RefSeq" id="WP_275820507.1">
    <property type="nucleotide sequence ID" value="NZ_BAAANM010000032.1"/>
</dbReference>
<organism evidence="8 9">
    <name type="scientific">Streptantibioticus ferralitis</name>
    <dbReference type="NCBI Taxonomy" id="236510"/>
    <lineage>
        <taxon>Bacteria</taxon>
        <taxon>Bacillati</taxon>
        <taxon>Actinomycetota</taxon>
        <taxon>Actinomycetes</taxon>
        <taxon>Kitasatosporales</taxon>
        <taxon>Streptomycetaceae</taxon>
        <taxon>Streptantibioticus</taxon>
    </lineage>
</organism>
<evidence type="ECO:0000313" key="9">
    <source>
        <dbReference type="Proteomes" id="UP001220022"/>
    </source>
</evidence>
<evidence type="ECO:0000313" key="8">
    <source>
        <dbReference type="EMBL" id="MDF2260174.1"/>
    </source>
</evidence>
<dbReference type="InterPro" id="IPR012349">
    <property type="entry name" value="Split_barrel_FMN-bd"/>
</dbReference>
<dbReference type="InterPro" id="IPR000659">
    <property type="entry name" value="Pyridox_Oxase"/>
</dbReference>
<dbReference type="InterPro" id="IPR011576">
    <property type="entry name" value="Pyridox_Oxase_N"/>
</dbReference>
<dbReference type="Gene3D" id="2.30.110.10">
    <property type="entry name" value="Electron Transport, Fmn-binding Protein, Chain A"/>
    <property type="match status" value="1"/>
</dbReference>
<dbReference type="PANTHER" id="PTHR10851:SF0">
    <property type="entry name" value="PYRIDOXINE-5'-PHOSPHATE OXIDASE"/>
    <property type="match status" value="1"/>
</dbReference>
<evidence type="ECO:0000256" key="3">
    <source>
        <dbReference type="ARBA" id="ARBA00022630"/>
    </source>
</evidence>